<evidence type="ECO:0000256" key="2">
    <source>
        <dbReference type="SAM" id="Phobius"/>
    </source>
</evidence>
<feature type="region of interest" description="Disordered" evidence="1">
    <location>
        <begin position="127"/>
        <end position="148"/>
    </location>
</feature>
<keyword evidence="2" id="KW-1133">Transmembrane helix</keyword>
<keyword evidence="4" id="KW-1185">Reference proteome</keyword>
<dbReference type="RefSeq" id="WP_108690229.1">
    <property type="nucleotide sequence ID" value="NZ_QCYH01000001.1"/>
</dbReference>
<keyword evidence="2" id="KW-0812">Transmembrane</keyword>
<keyword evidence="2" id="KW-0472">Membrane</keyword>
<comment type="caution">
    <text evidence="3">The sequence shown here is derived from an EMBL/GenBank/DDBJ whole genome shotgun (WGS) entry which is preliminary data.</text>
</comment>
<protein>
    <recommendedName>
        <fullName evidence="5">DUF2852 domain-containing protein</fullName>
    </recommendedName>
</protein>
<evidence type="ECO:0000313" key="3">
    <source>
        <dbReference type="EMBL" id="PVA11484.1"/>
    </source>
</evidence>
<evidence type="ECO:0000313" key="4">
    <source>
        <dbReference type="Proteomes" id="UP000244446"/>
    </source>
</evidence>
<evidence type="ECO:0000256" key="1">
    <source>
        <dbReference type="SAM" id="MobiDB-lite"/>
    </source>
</evidence>
<feature type="transmembrane region" description="Helical" evidence="2">
    <location>
        <begin position="31"/>
        <end position="57"/>
    </location>
</feature>
<sequence>MSTYAQTPIASGGPLRWLARAADWLDQRGKFAWIALMVIGFVFVWPVGLAILAYMIWSKRMFGPCNSRRTRGHRAPSMTRSSGNSAFDAYRDETLRRLQDEQASFESFLERLRQAKDKAEFDQFMEDRAKAAKDSAGPANDNAEGQNA</sequence>
<name>A0A2T7GAN0_9RHOB</name>
<accession>A0A2T7GAN0</accession>
<gene>
    <name evidence="3" type="ORF">DC366_00440</name>
</gene>
<dbReference type="EMBL" id="QCYH01000001">
    <property type="protein sequence ID" value="PVA11484.1"/>
    <property type="molecule type" value="Genomic_DNA"/>
</dbReference>
<organism evidence="3 4">
    <name type="scientific">Pelagivirga sediminicola</name>
    <dbReference type="NCBI Taxonomy" id="2170575"/>
    <lineage>
        <taxon>Bacteria</taxon>
        <taxon>Pseudomonadati</taxon>
        <taxon>Pseudomonadota</taxon>
        <taxon>Alphaproteobacteria</taxon>
        <taxon>Rhodobacterales</taxon>
        <taxon>Paracoccaceae</taxon>
        <taxon>Pelagivirga</taxon>
    </lineage>
</organism>
<dbReference type="AlphaFoldDB" id="A0A2T7GAN0"/>
<reference evidence="3 4" key="1">
    <citation type="submission" date="2018-04" db="EMBL/GenBank/DDBJ databases">
        <title>Pelagivirga bohaiensis gen. nov., sp. nov., a bacterium isolated from the Bohai Sea.</title>
        <authorList>
            <person name="Ji X."/>
        </authorList>
    </citation>
    <scope>NUCLEOTIDE SEQUENCE [LARGE SCALE GENOMIC DNA]</scope>
    <source>
        <strain evidence="3 4">BH-SD19</strain>
    </source>
</reference>
<dbReference type="OrthoDB" id="9806878at2"/>
<dbReference type="InterPro" id="IPR021273">
    <property type="entry name" value="DUF2852"/>
</dbReference>
<dbReference type="Pfam" id="PF11014">
    <property type="entry name" value="DUF2852"/>
    <property type="match status" value="1"/>
</dbReference>
<dbReference type="Proteomes" id="UP000244446">
    <property type="component" value="Unassembled WGS sequence"/>
</dbReference>
<proteinExistence type="predicted"/>
<evidence type="ECO:0008006" key="5">
    <source>
        <dbReference type="Google" id="ProtNLM"/>
    </source>
</evidence>